<comment type="caution">
    <text evidence="1">The sequence shown here is derived from an EMBL/GenBank/DDBJ whole genome shotgun (WGS) entry which is preliminary data.</text>
</comment>
<organism evidence="1 2">
    <name type="scientific">Pararobbsia silviterrae</name>
    <dbReference type="NCBI Taxonomy" id="1792498"/>
    <lineage>
        <taxon>Bacteria</taxon>
        <taxon>Pseudomonadati</taxon>
        <taxon>Pseudomonadota</taxon>
        <taxon>Betaproteobacteria</taxon>
        <taxon>Burkholderiales</taxon>
        <taxon>Burkholderiaceae</taxon>
        <taxon>Pararobbsia</taxon>
    </lineage>
</organism>
<evidence type="ECO:0000313" key="1">
    <source>
        <dbReference type="EMBL" id="RKP53739.1"/>
    </source>
</evidence>
<accession>A0A494XSZ4</accession>
<proteinExistence type="predicted"/>
<protein>
    <recommendedName>
        <fullName evidence="3">DUF1330 domain-containing protein</fullName>
    </recommendedName>
</protein>
<dbReference type="AlphaFoldDB" id="A0A494XSZ4"/>
<dbReference type="EMBL" id="RBZU01000006">
    <property type="protein sequence ID" value="RKP53739.1"/>
    <property type="molecule type" value="Genomic_DNA"/>
</dbReference>
<reference evidence="1 2" key="1">
    <citation type="submission" date="2018-10" db="EMBL/GenBank/DDBJ databases">
        <title>Robbsia sp. DHC34, isolated from soil.</title>
        <authorList>
            <person name="Gao Z.-H."/>
            <person name="Qiu L.-H."/>
        </authorList>
    </citation>
    <scope>NUCLEOTIDE SEQUENCE [LARGE SCALE GENOMIC DNA]</scope>
    <source>
        <strain evidence="1 2">DHC34</strain>
    </source>
</reference>
<dbReference type="Proteomes" id="UP000270342">
    <property type="component" value="Unassembled WGS sequence"/>
</dbReference>
<dbReference type="OrthoDB" id="1163038at2"/>
<keyword evidence="2" id="KW-1185">Reference proteome</keyword>
<evidence type="ECO:0000313" key="2">
    <source>
        <dbReference type="Proteomes" id="UP000270342"/>
    </source>
</evidence>
<sequence length="105" mass="11388">MVYLQITLDVSNSNRPAAAGVYEKYRAPFLDTITGAKSKDLLVREEDVQVIHGFDTVAHAQAYLESALFNADVVVALKPLLNGAPEVRIYRAAQGATSHRCGVSL</sequence>
<gene>
    <name evidence="1" type="ORF">D7S86_15895</name>
</gene>
<dbReference type="RefSeq" id="WP_121087815.1">
    <property type="nucleotide sequence ID" value="NZ_RBZU01000006.1"/>
</dbReference>
<evidence type="ECO:0008006" key="3">
    <source>
        <dbReference type="Google" id="ProtNLM"/>
    </source>
</evidence>
<name>A0A494XSZ4_9BURK</name>